<protein>
    <submittedName>
        <fullName evidence="2">Uncharacterized protein</fullName>
    </submittedName>
</protein>
<evidence type="ECO:0000256" key="1">
    <source>
        <dbReference type="SAM" id="MobiDB-lite"/>
    </source>
</evidence>
<feature type="compositionally biased region" description="Acidic residues" evidence="1">
    <location>
        <begin position="254"/>
        <end position="264"/>
    </location>
</feature>
<dbReference type="EMBL" id="JAYWIO010000004">
    <property type="protein sequence ID" value="KAK7268870.1"/>
    <property type="molecule type" value="Genomic_DNA"/>
</dbReference>
<feature type="region of interest" description="Disordered" evidence="1">
    <location>
        <begin position="235"/>
        <end position="264"/>
    </location>
</feature>
<comment type="caution">
    <text evidence="2">The sequence shown here is derived from an EMBL/GenBank/DDBJ whole genome shotgun (WGS) entry which is preliminary data.</text>
</comment>
<gene>
    <name evidence="2" type="ORF">RIF29_21579</name>
</gene>
<keyword evidence="3" id="KW-1185">Reference proteome</keyword>
<feature type="region of interest" description="Disordered" evidence="1">
    <location>
        <begin position="85"/>
        <end position="215"/>
    </location>
</feature>
<feature type="compositionally biased region" description="Basic and acidic residues" evidence="1">
    <location>
        <begin position="235"/>
        <end position="246"/>
    </location>
</feature>
<organism evidence="2 3">
    <name type="scientific">Crotalaria pallida</name>
    <name type="common">Smooth rattlebox</name>
    <name type="synonym">Crotalaria striata</name>
    <dbReference type="NCBI Taxonomy" id="3830"/>
    <lineage>
        <taxon>Eukaryota</taxon>
        <taxon>Viridiplantae</taxon>
        <taxon>Streptophyta</taxon>
        <taxon>Embryophyta</taxon>
        <taxon>Tracheophyta</taxon>
        <taxon>Spermatophyta</taxon>
        <taxon>Magnoliopsida</taxon>
        <taxon>eudicotyledons</taxon>
        <taxon>Gunneridae</taxon>
        <taxon>Pentapetalae</taxon>
        <taxon>rosids</taxon>
        <taxon>fabids</taxon>
        <taxon>Fabales</taxon>
        <taxon>Fabaceae</taxon>
        <taxon>Papilionoideae</taxon>
        <taxon>50 kb inversion clade</taxon>
        <taxon>genistoids sensu lato</taxon>
        <taxon>core genistoids</taxon>
        <taxon>Crotalarieae</taxon>
        <taxon>Crotalaria</taxon>
    </lineage>
</organism>
<dbReference type="AlphaFoldDB" id="A0AAN9I9L0"/>
<dbReference type="Proteomes" id="UP001372338">
    <property type="component" value="Unassembled WGS sequence"/>
</dbReference>
<evidence type="ECO:0000313" key="3">
    <source>
        <dbReference type="Proteomes" id="UP001372338"/>
    </source>
</evidence>
<evidence type="ECO:0000313" key="2">
    <source>
        <dbReference type="EMBL" id="KAK7268870.1"/>
    </source>
</evidence>
<proteinExistence type="predicted"/>
<feature type="compositionally biased region" description="Polar residues" evidence="1">
    <location>
        <begin position="135"/>
        <end position="180"/>
    </location>
</feature>
<sequence length="337" mass="38184">MRLTLWVKEMRLVMLVKVIAPRKKGRGKRLPILPRKPRSPRYSALPLLWRKMRNKVRKKKWKRMMTKVRFDDSDDEDIEKDFFDTATSKATKPNAPEPMQADASTTAPEPMQADATTTAPDPMQGDAVTGLEPANVSTNPQANESTNPEANASTYPQANAGQSAAAGTQLPTPTNPNADQSVAAAATEGESTERKKRGRSPNRPSTSSGVDEFPFNIEDEDDWLLFDLDCEQSEKEVEPELDRFSEAEYNSSELESEEDTDEEEDAILLRSNPNSTVSQRQKPIVTMIDELRIYLMERWETNRSKIANYDGSVLPRIKIKLDKEKELTNYWLVRYVN</sequence>
<name>A0AAN9I9L0_CROPI</name>
<accession>A0AAN9I9L0</accession>
<reference evidence="2 3" key="1">
    <citation type="submission" date="2024-01" db="EMBL/GenBank/DDBJ databases">
        <title>The genomes of 5 underutilized Papilionoideae crops provide insights into root nodulation and disease resistanc.</title>
        <authorList>
            <person name="Yuan L."/>
        </authorList>
    </citation>
    <scope>NUCLEOTIDE SEQUENCE [LARGE SCALE GENOMIC DNA]</scope>
    <source>
        <strain evidence="2">ZHUSHIDOU_FW_LH</strain>
        <tissue evidence="2">Leaf</tissue>
    </source>
</reference>